<evidence type="ECO:0000313" key="4">
    <source>
        <dbReference type="EMBL" id="MBD8023852.1"/>
    </source>
</evidence>
<evidence type="ECO:0000259" key="3">
    <source>
        <dbReference type="SMART" id="SM00507"/>
    </source>
</evidence>
<evidence type="ECO:0000256" key="1">
    <source>
        <dbReference type="ARBA" id="ARBA00023450"/>
    </source>
</evidence>
<dbReference type="InterPro" id="IPR003870">
    <property type="entry name" value="DUF222"/>
</dbReference>
<dbReference type="EMBL" id="JACSPM010000003">
    <property type="protein sequence ID" value="MBD8023852.1"/>
    <property type="molecule type" value="Genomic_DNA"/>
</dbReference>
<keyword evidence="5" id="KW-1185">Reference proteome</keyword>
<dbReference type="Gene3D" id="1.10.30.50">
    <property type="match status" value="1"/>
</dbReference>
<protein>
    <submittedName>
        <fullName evidence="4">DUF222 domain-containing protein</fullName>
    </submittedName>
</protein>
<name>A0ABR8X3F1_9MICO</name>
<dbReference type="SMART" id="SM00507">
    <property type="entry name" value="HNHc"/>
    <property type="match status" value="1"/>
</dbReference>
<feature type="compositionally biased region" description="Low complexity" evidence="2">
    <location>
        <begin position="264"/>
        <end position="275"/>
    </location>
</feature>
<feature type="region of interest" description="Disordered" evidence="2">
    <location>
        <begin position="238"/>
        <end position="279"/>
    </location>
</feature>
<feature type="domain" description="HNH nuclease" evidence="3">
    <location>
        <begin position="375"/>
        <end position="426"/>
    </location>
</feature>
<comment type="similarity">
    <text evidence="1">Belongs to the Rv1128c/1148c/1588c/1702c/1945/3466 family.</text>
</comment>
<dbReference type="InterPro" id="IPR002711">
    <property type="entry name" value="HNH"/>
</dbReference>
<dbReference type="Pfam" id="PF02720">
    <property type="entry name" value="DUF222"/>
    <property type="match status" value="1"/>
</dbReference>
<evidence type="ECO:0000256" key="2">
    <source>
        <dbReference type="SAM" id="MobiDB-lite"/>
    </source>
</evidence>
<gene>
    <name evidence="4" type="ORF">H9622_09635</name>
</gene>
<accession>A0ABR8X3F1</accession>
<feature type="compositionally biased region" description="Basic and acidic residues" evidence="2">
    <location>
        <begin position="247"/>
        <end position="262"/>
    </location>
</feature>
<evidence type="ECO:0000313" key="5">
    <source>
        <dbReference type="Proteomes" id="UP000602532"/>
    </source>
</evidence>
<comment type="caution">
    <text evidence="4">The sequence shown here is derived from an EMBL/GenBank/DDBJ whole genome shotgun (WGS) entry which is preliminary data.</text>
</comment>
<dbReference type="Proteomes" id="UP000602532">
    <property type="component" value="Unassembled WGS sequence"/>
</dbReference>
<proteinExistence type="inferred from homology"/>
<dbReference type="InterPro" id="IPR003615">
    <property type="entry name" value="HNH_nuc"/>
</dbReference>
<dbReference type="CDD" id="cd00085">
    <property type="entry name" value="HNHc"/>
    <property type="match status" value="1"/>
</dbReference>
<organism evidence="4 5">
    <name type="scientific">Microbacterium gallinarum</name>
    <dbReference type="NCBI Taxonomy" id="2762209"/>
    <lineage>
        <taxon>Bacteria</taxon>
        <taxon>Bacillati</taxon>
        <taxon>Actinomycetota</taxon>
        <taxon>Actinomycetes</taxon>
        <taxon>Micrococcales</taxon>
        <taxon>Microbacteriaceae</taxon>
        <taxon>Microbacterium</taxon>
    </lineage>
</organism>
<sequence length="472" mass="50132">MVTDVWATDPRGTHVDVDTLDHAELVSLNNAIGALRRRVEAVHARVASEIARQSRPELGSEGLAKKNGYRSPAVLIAATTGTTVGDAARLVAVGEATAPRRTFTGADAPARHPHVAEALSAGRIGMPAASVIISMLDRVALRAGLDERDQAERMLCAQAQGLALDQVGKLVARAEAWLDPDGLEPQEQQLRGERSLLMFERGGMVHLNAKLDPESAAPVKAALDAIVTAEFRSERACAGGVGTDESDAARDGDRHGTGDHRSGVAAASVASPADADTPRRTLPQRQADALVLLASHLLGCGSADQPIEGATVIVRVTLSDLRDGTGSATIDGIERPVSIATARRMAASGGVIPWVLGSRSEILDWGRRRRLFTPTQRLALAERDGGCAMCGLPPGMTKAHHIRWWARDAGPTDLDNGVLLCETCHHRIHDNGWEIEIEGRGVDGRVWFIPPAHVDPGRVPRLGGKARFGWAA</sequence>
<reference evidence="4 5" key="1">
    <citation type="submission" date="2020-08" db="EMBL/GenBank/DDBJ databases">
        <title>A Genomic Blueprint of the Chicken Gut Microbiome.</title>
        <authorList>
            <person name="Gilroy R."/>
            <person name="Ravi A."/>
            <person name="Getino M."/>
            <person name="Pursley I."/>
            <person name="Horton D.L."/>
            <person name="Alikhan N.-F."/>
            <person name="Baker D."/>
            <person name="Gharbi K."/>
            <person name="Hall N."/>
            <person name="Watson M."/>
            <person name="Adriaenssens E.M."/>
            <person name="Foster-Nyarko E."/>
            <person name="Jarju S."/>
            <person name="Secka A."/>
            <person name="Antonio M."/>
            <person name="Oren A."/>
            <person name="Chaudhuri R."/>
            <person name="La Ragione R.M."/>
            <person name="Hildebrand F."/>
            <person name="Pallen M.J."/>
        </authorList>
    </citation>
    <scope>NUCLEOTIDE SEQUENCE [LARGE SCALE GENOMIC DNA]</scope>
    <source>
        <strain evidence="4 5">Sa1CUA4</strain>
    </source>
</reference>
<dbReference type="Pfam" id="PF01844">
    <property type="entry name" value="HNH"/>
    <property type="match status" value="1"/>
</dbReference>